<keyword evidence="2" id="KW-0349">Heme</keyword>
<keyword evidence="6" id="KW-0503">Monooxygenase</keyword>
<dbReference type="GO" id="GO:0004497">
    <property type="term" value="F:monooxygenase activity"/>
    <property type="evidence" value="ECO:0007669"/>
    <property type="project" value="UniProtKB-KW"/>
</dbReference>
<protein>
    <submittedName>
        <fullName evidence="8">Cytochrome P450</fullName>
    </submittedName>
</protein>
<dbReference type="InterPro" id="IPR002401">
    <property type="entry name" value="Cyt_P450_E_grp-I"/>
</dbReference>
<keyword evidence="3" id="KW-0479">Metal-binding</keyword>
<dbReference type="Gene3D" id="1.10.630.10">
    <property type="entry name" value="Cytochrome P450"/>
    <property type="match status" value="1"/>
</dbReference>
<dbReference type="RefSeq" id="WP_124177435.1">
    <property type="nucleotide sequence ID" value="NZ_REFY01000002.1"/>
</dbReference>
<dbReference type="PANTHER" id="PTHR24291">
    <property type="entry name" value="CYTOCHROME P450 FAMILY 4"/>
    <property type="match status" value="1"/>
</dbReference>
<keyword evidence="5" id="KW-0408">Iron</keyword>
<dbReference type="InterPro" id="IPR050196">
    <property type="entry name" value="Cytochrome_P450_Monoox"/>
</dbReference>
<accession>A0A3N6M5K5</accession>
<keyword evidence="4" id="KW-0560">Oxidoreductase</keyword>
<dbReference type="InterPro" id="IPR001128">
    <property type="entry name" value="Cyt_P450"/>
</dbReference>
<dbReference type="CDD" id="cd20620">
    <property type="entry name" value="CYP132-like"/>
    <property type="match status" value="1"/>
</dbReference>
<keyword evidence="9" id="KW-1185">Reference proteome</keyword>
<proteinExistence type="inferred from homology"/>
<dbReference type="InterPro" id="IPR036396">
    <property type="entry name" value="Cyt_P450_sf"/>
</dbReference>
<dbReference type="AlphaFoldDB" id="A0A3N6M5K5"/>
<dbReference type="PRINTS" id="PR00463">
    <property type="entry name" value="EP450I"/>
</dbReference>
<dbReference type="GO" id="GO:0020037">
    <property type="term" value="F:heme binding"/>
    <property type="evidence" value="ECO:0007669"/>
    <property type="project" value="InterPro"/>
</dbReference>
<evidence type="ECO:0000256" key="4">
    <source>
        <dbReference type="ARBA" id="ARBA00023002"/>
    </source>
</evidence>
<dbReference type="GO" id="GO:0005506">
    <property type="term" value="F:iron ion binding"/>
    <property type="evidence" value="ECO:0007669"/>
    <property type="project" value="InterPro"/>
</dbReference>
<dbReference type="OrthoDB" id="9881at2157"/>
<dbReference type="PRINTS" id="PR00385">
    <property type="entry name" value="P450"/>
</dbReference>
<dbReference type="GO" id="GO:0016705">
    <property type="term" value="F:oxidoreductase activity, acting on paired donors, with incorporation or reduction of molecular oxygen"/>
    <property type="evidence" value="ECO:0007669"/>
    <property type="project" value="InterPro"/>
</dbReference>
<comment type="similarity">
    <text evidence="1">Belongs to the cytochrome P450 family.</text>
</comment>
<evidence type="ECO:0000256" key="6">
    <source>
        <dbReference type="ARBA" id="ARBA00023033"/>
    </source>
</evidence>
<evidence type="ECO:0000256" key="7">
    <source>
        <dbReference type="SAM" id="MobiDB-lite"/>
    </source>
</evidence>
<comment type="caution">
    <text evidence="8">The sequence shown here is derived from an EMBL/GenBank/DDBJ whole genome shotgun (WGS) entry which is preliminary data.</text>
</comment>
<reference evidence="8 9" key="1">
    <citation type="submission" date="2018-10" db="EMBL/GenBank/DDBJ databases">
        <title>Natrarchaeobius chitinivorans gen. nov., sp. nov., and Natrarchaeobius haloalkaliphilus sp. nov., alkaliphilic, chitin-utilizing haloarchaea from hypersaline alkaline lakes.</title>
        <authorList>
            <person name="Sorokin D.Y."/>
            <person name="Elcheninov A.G."/>
            <person name="Kostrikina N.A."/>
            <person name="Bale N.J."/>
            <person name="Sinninghe Damste J.S."/>
            <person name="Khijniak T.V."/>
            <person name="Kublanov I.V."/>
            <person name="Toshchakov S.V."/>
        </authorList>
    </citation>
    <scope>NUCLEOTIDE SEQUENCE [LARGE SCALE GENOMIC DNA]</scope>
    <source>
        <strain evidence="8 9">AArcht-Sl</strain>
    </source>
</reference>
<organism evidence="8 9">
    <name type="scientific">Natrarchaeobius halalkaliphilus</name>
    <dbReference type="NCBI Taxonomy" id="1679091"/>
    <lineage>
        <taxon>Archaea</taxon>
        <taxon>Methanobacteriati</taxon>
        <taxon>Methanobacteriota</taxon>
        <taxon>Stenosarchaea group</taxon>
        <taxon>Halobacteria</taxon>
        <taxon>Halobacteriales</taxon>
        <taxon>Natrialbaceae</taxon>
        <taxon>Natrarchaeobius</taxon>
    </lineage>
</organism>
<dbReference type="Pfam" id="PF00067">
    <property type="entry name" value="p450"/>
    <property type="match status" value="1"/>
</dbReference>
<sequence length="466" mass="52373">MLGDTPAVDEGRPPGPDGLPIIGTQLAFLRDPYDFMTGVARKYGDIAHWRDSGGDVYQLNHPAYIEQVLVGNNESYVKGATFQNILGPITGNGILNSEGEVWRRNRHRIQPAFHPDRIREYAEMITEFTEDVLEDWRDGETRNVHEDMMELTLKIVARALFGAEVDAHVDTVGSALEEFMLATENLAHLVLPPSVPTPGRLRIRRARKNLDEVVYRLIEERRRNPTEHDVISTLLDAGHGGDGRSETAGRGPTGTERGVDGTMSTEQLRDEVVTLLLAGHETTALALTLTFYLLSKNPAAEETLVTELEDVLDGETPTVDDLSELSYTERVVEESMRLYPPVPGVVREPVKPDVIGGYEIPPGSTIRMHQWVVHRDPRWYDDPLAFRPERWSDEMKADLPKLAYFPFAAGPRRCIGDRFAMLEARLILAAVYREYHLEAVPGTDLDLMATITARPKHEIPMTIRER</sequence>
<name>A0A3N6M5K5_9EURY</name>
<dbReference type="Proteomes" id="UP000273828">
    <property type="component" value="Unassembled WGS sequence"/>
</dbReference>
<evidence type="ECO:0000313" key="8">
    <source>
        <dbReference type="EMBL" id="RQG91310.1"/>
    </source>
</evidence>
<evidence type="ECO:0000313" key="9">
    <source>
        <dbReference type="Proteomes" id="UP000273828"/>
    </source>
</evidence>
<evidence type="ECO:0000256" key="3">
    <source>
        <dbReference type="ARBA" id="ARBA00022723"/>
    </source>
</evidence>
<evidence type="ECO:0000256" key="1">
    <source>
        <dbReference type="ARBA" id="ARBA00010617"/>
    </source>
</evidence>
<feature type="region of interest" description="Disordered" evidence="7">
    <location>
        <begin position="233"/>
        <end position="261"/>
    </location>
</feature>
<evidence type="ECO:0000256" key="2">
    <source>
        <dbReference type="ARBA" id="ARBA00022617"/>
    </source>
</evidence>
<dbReference type="SUPFAM" id="SSF48264">
    <property type="entry name" value="Cytochrome P450"/>
    <property type="match status" value="1"/>
</dbReference>
<gene>
    <name evidence="8" type="ORF">EA462_04815</name>
</gene>
<dbReference type="EMBL" id="REFY01000002">
    <property type="protein sequence ID" value="RQG91310.1"/>
    <property type="molecule type" value="Genomic_DNA"/>
</dbReference>
<evidence type="ECO:0000256" key="5">
    <source>
        <dbReference type="ARBA" id="ARBA00023004"/>
    </source>
</evidence>
<dbReference type="PANTHER" id="PTHR24291:SF50">
    <property type="entry name" value="BIFUNCTIONAL ALBAFLAVENONE MONOOXYGENASE_TERPENE SYNTHASE"/>
    <property type="match status" value="1"/>
</dbReference>